<sequence>MEIQQKELMKIIKHYRIHNKVSFIGFHAVEPDTTWYFFRAKNDDFYILEASDYVVWVCGNGEPPKYLQADYYKDFSYSFKVKRWLTSHNGLDKTDESGDYEGYLYWASNGDRCVMAKIKGKFSDYKIMNLISKIPPHSELELAIFEKRQISCEFVSGVPRPADQDINILTKKIQELIQKEVLELAQKIINTDQRDLSEEDLSKCNYDLFQYVQIWSENNGDKFEENILVELNNQSWLALCEKRDFPSLFEERNALVFLFKRYWHLIKKIPGPKFLPRKVLYLLLQKFELRSSGELSFKTMKGYAEDCKIYLFEDELECNFYLICRNIEQTNIDQEKTLLQQDFNINIAQFYHLKNDREKYYYICDASEIVVDPNSNNANNDEKYYFSVAREEF</sequence>
<dbReference type="RefSeq" id="WP_129603781.1">
    <property type="nucleotide sequence ID" value="NZ_PRLL01000001.1"/>
</dbReference>
<organism evidence="1 2">
    <name type="scientific">Candidatus Nanosyncoccus nanoralicus</name>
    <dbReference type="NCBI Taxonomy" id="2171996"/>
    <lineage>
        <taxon>Bacteria</taxon>
        <taxon>Candidatus Saccharimonadota</taxon>
        <taxon>Candidatus Nanosyncoccalia</taxon>
        <taxon>Candidatus Nanosyncoccales</taxon>
        <taxon>Candidatus Nanosyncoccaceae</taxon>
        <taxon>Candidatus Nanosyncoccus</taxon>
    </lineage>
</organism>
<proteinExistence type="predicted"/>
<evidence type="ECO:0000313" key="2">
    <source>
        <dbReference type="Proteomes" id="UP001191004"/>
    </source>
</evidence>
<gene>
    <name evidence="1" type="ORF">G3KMM_00020</name>
</gene>
<reference evidence="1 2" key="2">
    <citation type="journal article" date="2020" name="Cell Rep.">
        <title>Acquisition and Adaptation of Ultra-small Parasitic Reduced Genome Bacteria to Mammalian Hosts.</title>
        <authorList>
            <person name="McLean J.S."/>
            <person name="Bor B."/>
            <person name="Kerns K.A."/>
            <person name="Liu Q."/>
            <person name="To T.T."/>
            <person name="Solden L."/>
            <person name="Hendrickson E.L."/>
            <person name="Wrighton K."/>
            <person name="Shi W."/>
            <person name="He X."/>
        </authorList>
    </citation>
    <scope>NUCLEOTIDE SEQUENCE [LARGE SCALE GENOMIC DNA]</scope>
    <source>
        <strain evidence="1 2">TM7_KMM_G3_1_HOT_351</strain>
    </source>
</reference>
<keyword evidence="2" id="KW-1185">Reference proteome</keyword>
<protein>
    <submittedName>
        <fullName evidence="1">Uncharacterized protein</fullName>
    </submittedName>
</protein>
<dbReference type="Proteomes" id="UP001191004">
    <property type="component" value="Unassembled WGS sequence"/>
</dbReference>
<evidence type="ECO:0000313" key="1">
    <source>
        <dbReference type="EMBL" id="RYC73980.1"/>
    </source>
</evidence>
<dbReference type="EMBL" id="PRLL01000001">
    <property type="protein sequence ID" value="RYC73980.1"/>
    <property type="molecule type" value="Genomic_DNA"/>
</dbReference>
<reference evidence="1 2" key="1">
    <citation type="journal article" date="2018" name="bioRxiv">
        <title>Evidence of independent acquisition and adaption of ultra-small bacteria to human hosts across the highly diverse yet reduced genomes of the phylum Saccharibacteria.</title>
        <authorList>
            <person name="McLean J.S."/>
            <person name="Bor B."/>
            <person name="To T.T."/>
            <person name="Liu Q."/>
            <person name="Kearns K.A."/>
            <person name="Solden L.M."/>
            <person name="Wrighton K.C."/>
            <person name="He X."/>
            <person name="Shi W."/>
        </authorList>
    </citation>
    <scope>NUCLEOTIDE SEQUENCE [LARGE SCALE GENOMIC DNA]</scope>
    <source>
        <strain evidence="1 2">TM7_KMM_G3_1_HOT_351</strain>
    </source>
</reference>
<accession>A0ABY0FMQ7</accession>
<name>A0ABY0FMQ7_9BACT</name>
<comment type="caution">
    <text evidence="1">The sequence shown here is derived from an EMBL/GenBank/DDBJ whole genome shotgun (WGS) entry which is preliminary data.</text>
</comment>